<dbReference type="VEuPathDB" id="FungiDB:HMPREF1544_12409"/>
<keyword evidence="3" id="KW-1185">Reference proteome</keyword>
<reference evidence="3" key="1">
    <citation type="submission" date="2013-05" db="EMBL/GenBank/DDBJ databases">
        <title>The Genome sequence of Mucor circinelloides f. circinelloides 1006PhL.</title>
        <authorList>
            <consortium name="The Broad Institute Genomics Platform"/>
            <person name="Cuomo C."/>
            <person name="Earl A."/>
            <person name="Findley K."/>
            <person name="Lee S.C."/>
            <person name="Walker B."/>
            <person name="Young S."/>
            <person name="Zeng Q."/>
            <person name="Gargeya S."/>
            <person name="Fitzgerald M."/>
            <person name="Haas B."/>
            <person name="Abouelleil A."/>
            <person name="Allen A.W."/>
            <person name="Alvarado L."/>
            <person name="Arachchi H.M."/>
            <person name="Berlin A.M."/>
            <person name="Chapman S.B."/>
            <person name="Gainer-Dewar J."/>
            <person name="Goldberg J."/>
            <person name="Griggs A."/>
            <person name="Gujja S."/>
            <person name="Hansen M."/>
            <person name="Howarth C."/>
            <person name="Imamovic A."/>
            <person name="Ireland A."/>
            <person name="Larimer J."/>
            <person name="McCowan C."/>
            <person name="Murphy C."/>
            <person name="Pearson M."/>
            <person name="Poon T.W."/>
            <person name="Priest M."/>
            <person name="Roberts A."/>
            <person name="Saif S."/>
            <person name="Shea T."/>
            <person name="Sisk P."/>
            <person name="Sykes S."/>
            <person name="Wortman J."/>
            <person name="Nusbaum C."/>
            <person name="Birren B."/>
        </authorList>
    </citation>
    <scope>NUCLEOTIDE SEQUENCE [LARGE SCALE GENOMIC DNA]</scope>
    <source>
        <strain evidence="3">1006PhL</strain>
    </source>
</reference>
<protein>
    <recommendedName>
        <fullName evidence="1">Retrotransposon gag domain-containing protein</fullName>
    </recommendedName>
</protein>
<proteinExistence type="predicted"/>
<organism evidence="2 3">
    <name type="scientific">Mucor circinelloides f. circinelloides (strain 1006PhL)</name>
    <name type="common">Mucormycosis agent</name>
    <name type="synonym">Calyptromyces circinelloides</name>
    <dbReference type="NCBI Taxonomy" id="1220926"/>
    <lineage>
        <taxon>Eukaryota</taxon>
        <taxon>Fungi</taxon>
        <taxon>Fungi incertae sedis</taxon>
        <taxon>Mucoromycota</taxon>
        <taxon>Mucoromycotina</taxon>
        <taxon>Mucoromycetes</taxon>
        <taxon>Mucorales</taxon>
        <taxon>Mucorineae</taxon>
        <taxon>Mucoraceae</taxon>
        <taxon>Mucor</taxon>
    </lineage>
</organism>
<dbReference type="STRING" id="1220926.S2ITI7"/>
<gene>
    <name evidence="2" type="ORF">HMPREF1544_12409</name>
</gene>
<dbReference type="Proteomes" id="UP000014254">
    <property type="component" value="Unassembled WGS sequence"/>
</dbReference>
<accession>S2ITI7</accession>
<name>S2ITI7_MUCC1</name>
<dbReference type="InParanoid" id="S2ITI7"/>
<dbReference type="Pfam" id="PF03732">
    <property type="entry name" value="Retrotrans_gag"/>
    <property type="match status" value="1"/>
</dbReference>
<dbReference type="OMA" id="WIGREWN"/>
<feature type="domain" description="Retrotransposon gag" evidence="1">
    <location>
        <begin position="213"/>
        <end position="295"/>
    </location>
</feature>
<evidence type="ECO:0000313" key="3">
    <source>
        <dbReference type="Proteomes" id="UP000014254"/>
    </source>
</evidence>
<dbReference type="AlphaFoldDB" id="S2ITI7"/>
<evidence type="ECO:0000313" key="2">
    <source>
        <dbReference type="EMBL" id="EPB80911.1"/>
    </source>
</evidence>
<dbReference type="OrthoDB" id="2289375at2759"/>
<feature type="non-terminal residue" evidence="2">
    <location>
        <position position="313"/>
    </location>
</feature>
<evidence type="ECO:0000259" key="1">
    <source>
        <dbReference type="Pfam" id="PF03732"/>
    </source>
</evidence>
<sequence>MNFDSGSSLSSGQNEHVGSSALSNDALHEVGNARSEDARIAETLSEDALSSIDNDTIMNDGDELLEFDFDNEIQPLSEDHQASMARDIRMLRTRLFEATRISLSMPEDSKLASNASSLKRQLVMAKENYNLLFEDVTMSNSSSSMGSVTNCMVPSDTPYIQWRGHKFNSKKFIFPTMDACFQQFQDVLESRGINLETNWKRIIKPKMSTGMAAWTRELISKYPAISWGQFRSKVKTKYSPSEAEERKVALHKLKSLKLDKCDSLESFIDKFNSLKDLAGVKENTALVDYLLRGLDIDLYAPVSMSISQSRAKG</sequence>
<dbReference type="InterPro" id="IPR005162">
    <property type="entry name" value="Retrotrans_gag_dom"/>
</dbReference>
<dbReference type="EMBL" id="KE124364">
    <property type="protein sequence ID" value="EPB80911.1"/>
    <property type="molecule type" value="Genomic_DNA"/>
</dbReference>